<evidence type="ECO:0000256" key="4">
    <source>
        <dbReference type="ARBA" id="ARBA00023163"/>
    </source>
</evidence>
<protein>
    <submittedName>
        <fullName evidence="6">LysR family transcriptional regulator</fullName>
    </submittedName>
</protein>
<dbReference type="InterPro" id="IPR036390">
    <property type="entry name" value="WH_DNA-bd_sf"/>
</dbReference>
<comment type="caution">
    <text evidence="6">The sequence shown here is derived from an EMBL/GenBank/DDBJ whole genome shotgun (WGS) entry which is preliminary data.</text>
</comment>
<dbReference type="AlphaFoldDB" id="A0A7V7PKM0"/>
<dbReference type="InterPro" id="IPR005119">
    <property type="entry name" value="LysR_subst-bd"/>
</dbReference>
<evidence type="ECO:0000259" key="5">
    <source>
        <dbReference type="PROSITE" id="PS50931"/>
    </source>
</evidence>
<dbReference type="InterPro" id="IPR036388">
    <property type="entry name" value="WH-like_DNA-bd_sf"/>
</dbReference>
<feature type="domain" description="HTH lysR-type" evidence="5">
    <location>
        <begin position="1"/>
        <end position="59"/>
    </location>
</feature>
<dbReference type="GO" id="GO:0003700">
    <property type="term" value="F:DNA-binding transcription factor activity"/>
    <property type="evidence" value="ECO:0007669"/>
    <property type="project" value="InterPro"/>
</dbReference>
<dbReference type="SUPFAM" id="SSF53850">
    <property type="entry name" value="Periplasmic binding protein-like II"/>
    <property type="match status" value="1"/>
</dbReference>
<dbReference type="Pfam" id="PF00126">
    <property type="entry name" value="HTH_1"/>
    <property type="match status" value="1"/>
</dbReference>
<dbReference type="RefSeq" id="WP_150973416.1">
    <property type="nucleotide sequence ID" value="NZ_VZDO01000023.1"/>
</dbReference>
<keyword evidence="4" id="KW-0804">Transcription</keyword>
<proteinExistence type="inferred from homology"/>
<comment type="similarity">
    <text evidence="1">Belongs to the LysR transcriptional regulatory family.</text>
</comment>
<dbReference type="InterPro" id="IPR000847">
    <property type="entry name" value="LysR_HTH_N"/>
</dbReference>
<accession>A0A7V7PKM0</accession>
<dbReference type="PANTHER" id="PTHR30537">
    <property type="entry name" value="HTH-TYPE TRANSCRIPTIONAL REGULATOR"/>
    <property type="match status" value="1"/>
</dbReference>
<evidence type="ECO:0000313" key="6">
    <source>
        <dbReference type="EMBL" id="KAB0676441.1"/>
    </source>
</evidence>
<dbReference type="Gene3D" id="1.10.10.10">
    <property type="entry name" value="Winged helix-like DNA-binding domain superfamily/Winged helix DNA-binding domain"/>
    <property type="match status" value="1"/>
</dbReference>
<dbReference type="Proteomes" id="UP000432089">
    <property type="component" value="Unassembled WGS sequence"/>
</dbReference>
<dbReference type="GO" id="GO:0043565">
    <property type="term" value="F:sequence-specific DNA binding"/>
    <property type="evidence" value="ECO:0007669"/>
    <property type="project" value="TreeGrafter"/>
</dbReference>
<keyword evidence="7" id="KW-1185">Reference proteome</keyword>
<dbReference type="FunFam" id="1.10.10.10:FF:000001">
    <property type="entry name" value="LysR family transcriptional regulator"/>
    <property type="match status" value="1"/>
</dbReference>
<dbReference type="PROSITE" id="PS50931">
    <property type="entry name" value="HTH_LYSR"/>
    <property type="match status" value="1"/>
</dbReference>
<dbReference type="InterPro" id="IPR058163">
    <property type="entry name" value="LysR-type_TF_proteobact-type"/>
</dbReference>
<keyword evidence="3" id="KW-0238">DNA-binding</keyword>
<gene>
    <name evidence="6" type="ORF">F6X38_21350</name>
</gene>
<dbReference type="Pfam" id="PF03466">
    <property type="entry name" value="LysR_substrate"/>
    <property type="match status" value="1"/>
</dbReference>
<keyword evidence="2" id="KW-0805">Transcription regulation</keyword>
<dbReference type="Gene3D" id="3.40.190.290">
    <property type="match status" value="1"/>
</dbReference>
<evidence type="ECO:0000256" key="3">
    <source>
        <dbReference type="ARBA" id="ARBA00023125"/>
    </source>
</evidence>
<dbReference type="PANTHER" id="PTHR30537:SF72">
    <property type="entry name" value="LYSR FAMILY TRANSCRIPTIONAL REGULATOR"/>
    <property type="match status" value="1"/>
</dbReference>
<evidence type="ECO:0000256" key="2">
    <source>
        <dbReference type="ARBA" id="ARBA00023015"/>
    </source>
</evidence>
<dbReference type="SUPFAM" id="SSF46785">
    <property type="entry name" value="Winged helix' DNA-binding domain"/>
    <property type="match status" value="1"/>
</dbReference>
<evidence type="ECO:0000256" key="1">
    <source>
        <dbReference type="ARBA" id="ARBA00009437"/>
    </source>
</evidence>
<organism evidence="6 7">
    <name type="scientific">Plantimonas leprariae</name>
    <dbReference type="NCBI Taxonomy" id="2615207"/>
    <lineage>
        <taxon>Bacteria</taxon>
        <taxon>Pseudomonadati</taxon>
        <taxon>Pseudomonadota</taxon>
        <taxon>Alphaproteobacteria</taxon>
        <taxon>Hyphomicrobiales</taxon>
        <taxon>Aurantimonadaceae</taxon>
        <taxon>Plantimonas</taxon>
    </lineage>
</organism>
<evidence type="ECO:0000313" key="7">
    <source>
        <dbReference type="Proteomes" id="UP000432089"/>
    </source>
</evidence>
<dbReference type="GO" id="GO:0006351">
    <property type="term" value="P:DNA-templated transcription"/>
    <property type="evidence" value="ECO:0007669"/>
    <property type="project" value="TreeGrafter"/>
</dbReference>
<name>A0A7V7PKM0_9HYPH</name>
<sequence length="304" mass="33367">MDRFDAMRLFVRIVERQSFSSAAADLGVPRSTATQGIKDLETRLGVRLLQRTTRQVRPTVEGETYYQQCLSILADVEDVESGLGAGPPKGLLKVDLHGSLARHFIFPGLHRFIAAYPQVELRLSEGGESVDLVRDGVDCLLRSGSLSDRSAIGRQIALMTKGTFASPAYVATFGLPTRPDRLQGHRSVGFSGAKDEAMPLRFTVKNKIVPIALPSIATVTSPESNVALGRLGLGLIQVPRYRVRDDLLAGTLVEVLGDYPPPPLPVHVVYSHRRHVSARLRVFIDWMATEFATRLAELPECRSS</sequence>
<dbReference type="EMBL" id="VZDO01000023">
    <property type="protein sequence ID" value="KAB0676441.1"/>
    <property type="molecule type" value="Genomic_DNA"/>
</dbReference>
<reference evidence="6 7" key="1">
    <citation type="submission" date="2019-09" db="EMBL/GenBank/DDBJ databases">
        <title>YIM 132180 draft genome.</title>
        <authorList>
            <person name="Zhang K."/>
        </authorList>
    </citation>
    <scope>NUCLEOTIDE SEQUENCE [LARGE SCALE GENOMIC DNA]</scope>
    <source>
        <strain evidence="6 7">YIM 132180</strain>
    </source>
</reference>